<proteinExistence type="predicted"/>
<dbReference type="GeneID" id="11513082"/>
<accession>G2Q2Y0</accession>
<organism evidence="3 4">
    <name type="scientific">Thermothelomyces thermophilus (strain ATCC 42464 / BCRC 31852 / DSM 1799)</name>
    <name type="common">Sporotrichum thermophile</name>
    <dbReference type="NCBI Taxonomy" id="573729"/>
    <lineage>
        <taxon>Eukaryota</taxon>
        <taxon>Fungi</taxon>
        <taxon>Dikarya</taxon>
        <taxon>Ascomycota</taxon>
        <taxon>Pezizomycotina</taxon>
        <taxon>Sordariomycetes</taxon>
        <taxon>Sordariomycetidae</taxon>
        <taxon>Sordariales</taxon>
        <taxon>Chaetomiaceae</taxon>
        <taxon>Thermothelomyces</taxon>
    </lineage>
</organism>
<dbReference type="EMBL" id="CP003002">
    <property type="protein sequence ID" value="AEO55147.1"/>
    <property type="molecule type" value="Genomic_DNA"/>
</dbReference>
<keyword evidence="2" id="KW-1133">Transmembrane helix</keyword>
<feature type="region of interest" description="Disordered" evidence="1">
    <location>
        <begin position="420"/>
        <end position="549"/>
    </location>
</feature>
<dbReference type="Proteomes" id="UP000007322">
    <property type="component" value="Chromosome 1"/>
</dbReference>
<gene>
    <name evidence="3" type="ORF">MYCTH_2124085</name>
</gene>
<evidence type="ECO:0000313" key="4">
    <source>
        <dbReference type="Proteomes" id="UP000007322"/>
    </source>
</evidence>
<feature type="compositionally biased region" description="Polar residues" evidence="1">
    <location>
        <begin position="345"/>
        <end position="367"/>
    </location>
</feature>
<evidence type="ECO:0000256" key="1">
    <source>
        <dbReference type="SAM" id="MobiDB-lite"/>
    </source>
</evidence>
<dbReference type="AlphaFoldDB" id="G2Q2Y0"/>
<feature type="transmembrane region" description="Helical" evidence="2">
    <location>
        <begin position="144"/>
        <end position="166"/>
    </location>
</feature>
<dbReference type="STRING" id="573729.G2Q2Y0"/>
<keyword evidence="2" id="KW-0472">Membrane</keyword>
<dbReference type="HOGENOM" id="CLU_018980_1_0_1"/>
<keyword evidence="4" id="KW-1185">Reference proteome</keyword>
<evidence type="ECO:0000256" key="2">
    <source>
        <dbReference type="SAM" id="Phobius"/>
    </source>
</evidence>
<dbReference type="OMA" id="WLGFMFR"/>
<sequence length="631" mass="68678">MGSSRPPFMYQPVNRDDERFPPTKFDPKAVTRASYESKKPKPKPNGPLVSFNRHPDAHMVPSGRSQFHPLSRRTTGWIKAMRVVQVCLRVVQITAAIGLIAAVAVAGLMGWIMAVTLGLVILHAGYSVFHHFQPAGARTPGSSAAYQAFSSISDFCVLPLYAYGAVMTRNKNEEWKTAAPEDRPADPDVTKYMVPSIFYGLVGAGGLHLLSLAISLWLALMFLRIAKMPPDMNPLEANLTSRAHKRNKSSVATTSTDSTYSDEKPGTILYDDDSSRPPPIPFMHTRQGSDASSASHNSRLNLPSRQYQIPAGNRSSATTSRDFKRMSAPPSSHRASYTEIPLGETGSSSVTSCPTSTHASRPSTGSVPSYRAEAVSPAQTAQTAQTNQPRPAKFTETWYASESLINRTQQRNRAVYASLDVSDDDSSDSENEANYTASPRPTTKTTTTTTDENRHPNPLRSNPIITTSTPPASKPASKKEGAAATPRRPRTPFSRLRASVLSTISLNDRRVSGSQDITDQQQQQQKEERQRRRRREWEPRNRDSSIQPDADFFYAKPYGELIAATPPIFVGGGGGGGGKEKDADARCNRVVSSGNDYDLGSGGAIGSRNVSGKVAEEGMAGARWSRYAALN</sequence>
<feature type="compositionally biased region" description="Polar residues" evidence="1">
    <location>
        <begin position="459"/>
        <end position="471"/>
    </location>
</feature>
<dbReference type="KEGG" id="mtm:MYCTH_2124085"/>
<dbReference type="InParanoid" id="G2Q2Y0"/>
<feature type="compositionally biased region" description="Polar residues" evidence="1">
    <location>
        <begin position="500"/>
        <end position="519"/>
    </location>
</feature>
<feature type="compositionally biased region" description="Basic and acidic residues" evidence="1">
    <location>
        <begin position="14"/>
        <end position="39"/>
    </location>
</feature>
<feature type="region of interest" description="Disordered" evidence="1">
    <location>
        <begin position="240"/>
        <end position="392"/>
    </location>
</feature>
<feature type="compositionally biased region" description="Polar residues" evidence="1">
    <location>
        <begin position="249"/>
        <end position="259"/>
    </location>
</feature>
<feature type="region of interest" description="Disordered" evidence="1">
    <location>
        <begin position="1"/>
        <end position="55"/>
    </location>
</feature>
<feature type="transmembrane region" description="Helical" evidence="2">
    <location>
        <begin position="197"/>
        <end position="223"/>
    </location>
</feature>
<feature type="compositionally biased region" description="Basic and acidic residues" evidence="1">
    <location>
        <begin position="525"/>
        <end position="543"/>
    </location>
</feature>
<dbReference type="RefSeq" id="XP_003660392.1">
    <property type="nucleotide sequence ID" value="XM_003660344.1"/>
</dbReference>
<reference evidence="3 4" key="1">
    <citation type="journal article" date="2011" name="Nat. Biotechnol.">
        <title>Comparative genomic analysis of the thermophilic biomass-degrading fungi Myceliophthora thermophila and Thielavia terrestris.</title>
        <authorList>
            <person name="Berka R.M."/>
            <person name="Grigoriev I.V."/>
            <person name="Otillar R."/>
            <person name="Salamov A."/>
            <person name="Grimwood J."/>
            <person name="Reid I."/>
            <person name="Ishmael N."/>
            <person name="John T."/>
            <person name="Darmond C."/>
            <person name="Moisan M.-C."/>
            <person name="Henrissat B."/>
            <person name="Coutinho P.M."/>
            <person name="Lombard V."/>
            <person name="Natvig D.O."/>
            <person name="Lindquist E."/>
            <person name="Schmutz J."/>
            <person name="Lucas S."/>
            <person name="Harris P."/>
            <person name="Powlowski J."/>
            <person name="Bellemare A."/>
            <person name="Taylor D."/>
            <person name="Butler G."/>
            <person name="de Vries R.P."/>
            <person name="Allijn I.E."/>
            <person name="van den Brink J."/>
            <person name="Ushinsky S."/>
            <person name="Storms R."/>
            <person name="Powell A.J."/>
            <person name="Paulsen I.T."/>
            <person name="Elbourne L.D.H."/>
            <person name="Baker S.E."/>
            <person name="Magnuson J."/>
            <person name="LaBoissiere S."/>
            <person name="Clutterbuck A.J."/>
            <person name="Martinez D."/>
            <person name="Wogulis M."/>
            <person name="de Leon A.L."/>
            <person name="Rey M.W."/>
            <person name="Tsang A."/>
        </authorList>
    </citation>
    <scope>NUCLEOTIDE SEQUENCE [LARGE SCALE GENOMIC DNA]</scope>
    <source>
        <strain evidence="4">ATCC 42464 / BCRC 31852 / DSM 1799</strain>
    </source>
</reference>
<keyword evidence="2" id="KW-0812">Transmembrane</keyword>
<name>G2Q2Y0_THET4</name>
<dbReference type="eggNOG" id="ENOG502S9P8">
    <property type="taxonomic scope" value="Eukaryota"/>
</dbReference>
<feature type="compositionally biased region" description="Polar residues" evidence="1">
    <location>
        <begin position="432"/>
        <end position="441"/>
    </location>
</feature>
<protein>
    <submittedName>
        <fullName evidence="3">Uncharacterized protein</fullName>
    </submittedName>
</protein>
<dbReference type="OrthoDB" id="5404940at2759"/>
<dbReference type="VEuPathDB" id="FungiDB:MYCTH_2124085"/>
<feature type="compositionally biased region" description="Polar residues" evidence="1">
    <location>
        <begin position="286"/>
        <end position="320"/>
    </location>
</feature>
<evidence type="ECO:0000313" key="3">
    <source>
        <dbReference type="EMBL" id="AEO55147.1"/>
    </source>
</evidence>
<feature type="compositionally biased region" description="Acidic residues" evidence="1">
    <location>
        <begin position="421"/>
        <end position="431"/>
    </location>
</feature>